<feature type="non-terminal residue" evidence="1">
    <location>
        <position position="1"/>
    </location>
</feature>
<name>A0A0F8Y949_9ZZZZ</name>
<organism evidence="1">
    <name type="scientific">marine sediment metagenome</name>
    <dbReference type="NCBI Taxonomy" id="412755"/>
    <lineage>
        <taxon>unclassified sequences</taxon>
        <taxon>metagenomes</taxon>
        <taxon>ecological metagenomes</taxon>
    </lineage>
</organism>
<gene>
    <name evidence="1" type="ORF">LCGC14_2926000</name>
</gene>
<comment type="caution">
    <text evidence="1">The sequence shown here is derived from an EMBL/GenBank/DDBJ whole genome shotgun (WGS) entry which is preliminary data.</text>
</comment>
<dbReference type="EMBL" id="LAZR01058281">
    <property type="protein sequence ID" value="KKK70235.1"/>
    <property type="molecule type" value="Genomic_DNA"/>
</dbReference>
<proteinExistence type="predicted"/>
<dbReference type="AlphaFoldDB" id="A0A0F8Y949"/>
<sequence length="56" mass="6530">LKRGKFNSIDAGEHFSEVDRRDVLFQAQIAHGFMRDRSPIERTLYRLDIIGRMGLP</sequence>
<evidence type="ECO:0000313" key="1">
    <source>
        <dbReference type="EMBL" id="KKK70235.1"/>
    </source>
</evidence>
<protein>
    <submittedName>
        <fullName evidence="1">Uncharacterized protein</fullName>
    </submittedName>
</protein>
<accession>A0A0F8Y949</accession>
<reference evidence="1" key="1">
    <citation type="journal article" date="2015" name="Nature">
        <title>Complex archaea that bridge the gap between prokaryotes and eukaryotes.</title>
        <authorList>
            <person name="Spang A."/>
            <person name="Saw J.H."/>
            <person name="Jorgensen S.L."/>
            <person name="Zaremba-Niedzwiedzka K."/>
            <person name="Martijn J."/>
            <person name="Lind A.E."/>
            <person name="van Eijk R."/>
            <person name="Schleper C."/>
            <person name="Guy L."/>
            <person name="Ettema T.J."/>
        </authorList>
    </citation>
    <scope>NUCLEOTIDE SEQUENCE</scope>
</reference>